<dbReference type="InterPro" id="IPR012867">
    <property type="entry name" value="DUF1648"/>
</dbReference>
<keyword evidence="1" id="KW-0812">Transmembrane</keyword>
<feature type="transmembrane region" description="Helical" evidence="1">
    <location>
        <begin position="168"/>
        <end position="185"/>
    </location>
</feature>
<dbReference type="EMBL" id="CP042997">
    <property type="protein sequence ID" value="QEH36878.1"/>
    <property type="molecule type" value="Genomic_DNA"/>
</dbReference>
<dbReference type="Pfam" id="PF13630">
    <property type="entry name" value="SdpI"/>
    <property type="match status" value="1"/>
</dbReference>
<evidence type="ECO:0000259" key="2">
    <source>
        <dbReference type="Pfam" id="PF07853"/>
    </source>
</evidence>
<organism evidence="3 4">
    <name type="scientific">Aquisphaera giovannonii</name>
    <dbReference type="NCBI Taxonomy" id="406548"/>
    <lineage>
        <taxon>Bacteria</taxon>
        <taxon>Pseudomonadati</taxon>
        <taxon>Planctomycetota</taxon>
        <taxon>Planctomycetia</taxon>
        <taxon>Isosphaerales</taxon>
        <taxon>Isosphaeraceae</taxon>
        <taxon>Aquisphaera</taxon>
    </lineage>
</organism>
<dbReference type="PIRSF" id="PIRSF038959">
    <property type="entry name" value="SdpI"/>
    <property type="match status" value="1"/>
</dbReference>
<dbReference type="PANTHER" id="PTHR37810:SF5">
    <property type="entry name" value="IMMUNITY PROTEIN SDPI"/>
    <property type="match status" value="1"/>
</dbReference>
<reference evidence="3 4" key="1">
    <citation type="submission" date="2019-08" db="EMBL/GenBank/DDBJ databases">
        <title>Deep-cultivation of Planctomycetes and their phenomic and genomic characterization uncovers novel biology.</title>
        <authorList>
            <person name="Wiegand S."/>
            <person name="Jogler M."/>
            <person name="Boedeker C."/>
            <person name="Pinto D."/>
            <person name="Vollmers J."/>
            <person name="Rivas-Marin E."/>
            <person name="Kohn T."/>
            <person name="Peeters S.H."/>
            <person name="Heuer A."/>
            <person name="Rast P."/>
            <person name="Oberbeckmann S."/>
            <person name="Bunk B."/>
            <person name="Jeske O."/>
            <person name="Meyerdierks A."/>
            <person name="Storesund J.E."/>
            <person name="Kallscheuer N."/>
            <person name="Luecker S."/>
            <person name="Lage O.M."/>
            <person name="Pohl T."/>
            <person name="Merkel B.J."/>
            <person name="Hornburger P."/>
            <person name="Mueller R.-W."/>
            <person name="Bruemmer F."/>
            <person name="Labrenz M."/>
            <person name="Spormann A.M."/>
            <person name="Op den Camp H."/>
            <person name="Overmann J."/>
            <person name="Amann R."/>
            <person name="Jetten M.S.M."/>
            <person name="Mascher T."/>
            <person name="Medema M.H."/>
            <person name="Devos D.P."/>
            <person name="Kaster A.-K."/>
            <person name="Ovreas L."/>
            <person name="Rohde M."/>
            <person name="Galperin M.Y."/>
            <person name="Jogler C."/>
        </authorList>
    </citation>
    <scope>NUCLEOTIDE SEQUENCE [LARGE SCALE GENOMIC DNA]</scope>
    <source>
        <strain evidence="3 4">OJF2</strain>
    </source>
</reference>
<keyword evidence="1" id="KW-1133">Transmembrane helix</keyword>
<feature type="transmembrane region" description="Helical" evidence="1">
    <location>
        <begin position="191"/>
        <end position="210"/>
    </location>
</feature>
<dbReference type="Pfam" id="PF07853">
    <property type="entry name" value="DUF1648"/>
    <property type="match status" value="1"/>
</dbReference>
<evidence type="ECO:0000256" key="1">
    <source>
        <dbReference type="SAM" id="Phobius"/>
    </source>
</evidence>
<feature type="transmembrane region" description="Helical" evidence="1">
    <location>
        <begin position="49"/>
        <end position="72"/>
    </location>
</feature>
<protein>
    <submittedName>
        <fullName evidence="3">Immunity protein SdpI</fullName>
    </submittedName>
</protein>
<keyword evidence="1" id="KW-0472">Membrane</keyword>
<dbReference type="Proteomes" id="UP000324233">
    <property type="component" value="Chromosome"/>
</dbReference>
<dbReference type="RefSeq" id="WP_168222064.1">
    <property type="nucleotide sequence ID" value="NZ_CP042997.1"/>
</dbReference>
<dbReference type="InterPro" id="IPR026272">
    <property type="entry name" value="SdpI"/>
</dbReference>
<gene>
    <name evidence="3" type="primary">sdpI</name>
    <name evidence="3" type="ORF">OJF2_54630</name>
</gene>
<feature type="transmembrane region" description="Helical" evidence="1">
    <location>
        <begin position="118"/>
        <end position="138"/>
    </location>
</feature>
<feature type="domain" description="DUF1648" evidence="2">
    <location>
        <begin position="12"/>
        <end position="59"/>
    </location>
</feature>
<feature type="transmembrane region" description="Helical" evidence="1">
    <location>
        <begin position="84"/>
        <end position="106"/>
    </location>
</feature>
<evidence type="ECO:0000313" key="4">
    <source>
        <dbReference type="Proteomes" id="UP000324233"/>
    </source>
</evidence>
<name>A0A5B9W8E3_9BACT</name>
<evidence type="ECO:0000313" key="3">
    <source>
        <dbReference type="EMBL" id="QEH36878.1"/>
    </source>
</evidence>
<accession>A0A5B9W8E3</accession>
<dbReference type="InterPro" id="IPR025962">
    <property type="entry name" value="SdpI/YhfL"/>
</dbReference>
<dbReference type="AlphaFoldDB" id="A0A5B9W8E3"/>
<dbReference type="GO" id="GO:0009636">
    <property type="term" value="P:response to toxic substance"/>
    <property type="evidence" value="ECO:0007669"/>
    <property type="project" value="TreeGrafter"/>
</dbReference>
<keyword evidence="4" id="KW-1185">Reference proteome</keyword>
<proteinExistence type="predicted"/>
<dbReference type="KEGG" id="agv:OJF2_54630"/>
<dbReference type="PANTHER" id="PTHR37810">
    <property type="entry name" value="IMMUNITY PROTEIN SDPI"/>
    <property type="match status" value="1"/>
</dbReference>
<sequence length="221" mass="24615">MNRGYWIVAAALVLASWTLAAWAYPGLPRQVPIHWNIEGKVDGWGDKTWATFLAPALMTGFLVFFALLPALSPKSFEVESFRPTYLYCMVVTLGLFAYMNAVILLATKQELQPGGWRIDIGRALIAGLFLFFALLGNVMGKVRKNFYIGFRVPWTLASDRVWNDTHRLAAWLMTGGGVVGFLAVVMGASLYVAFSVLLITTLVPLVYSFVHYKSLERKGLI</sequence>